<dbReference type="EMBL" id="JAJA02000001">
    <property type="protein sequence ID" value="KWS06741.1"/>
    <property type="molecule type" value="Genomic_DNA"/>
</dbReference>
<gene>
    <name evidence="1" type="ORF">AZ78_4298</name>
</gene>
<comment type="caution">
    <text evidence="1">The sequence shown here is derived from an EMBL/GenBank/DDBJ whole genome shotgun (WGS) entry which is preliminary data.</text>
</comment>
<dbReference type="Proteomes" id="UP000023435">
    <property type="component" value="Unassembled WGS sequence"/>
</dbReference>
<accession>A0A120AHU7</accession>
<name>A0A120AHU7_9GAMM</name>
<organism evidence="1 2">
    <name type="scientific">Lysobacter capsici AZ78</name>
    <dbReference type="NCBI Taxonomy" id="1444315"/>
    <lineage>
        <taxon>Bacteria</taxon>
        <taxon>Pseudomonadati</taxon>
        <taxon>Pseudomonadota</taxon>
        <taxon>Gammaproteobacteria</taxon>
        <taxon>Lysobacterales</taxon>
        <taxon>Lysobacteraceae</taxon>
        <taxon>Lysobacter</taxon>
    </lineage>
</organism>
<dbReference type="AlphaFoldDB" id="A0A120AHU7"/>
<sequence>MQRGRARTHDARDRPSACRFALRAGLRACERSAAGAVVVGPSATASSVARLPVSRHSGRLRYVYSPTVAGAAPA</sequence>
<reference evidence="1 2" key="1">
    <citation type="journal article" date="2014" name="Genome Announc.">
        <title>Draft Genome Sequence of Lysobacter capsici AZ78, a Bacterium Antagonistic to Plant-Pathogenic Oomycetes.</title>
        <authorList>
            <person name="Puopolo G."/>
            <person name="Sonego P."/>
            <person name="Engelen K."/>
            <person name="Pertot I."/>
        </authorList>
    </citation>
    <scope>NUCLEOTIDE SEQUENCE [LARGE SCALE GENOMIC DNA]</scope>
    <source>
        <strain evidence="1 2">AZ78</strain>
    </source>
</reference>
<evidence type="ECO:0000313" key="1">
    <source>
        <dbReference type="EMBL" id="KWS06741.1"/>
    </source>
</evidence>
<keyword evidence="2" id="KW-1185">Reference proteome</keyword>
<evidence type="ECO:0000313" key="2">
    <source>
        <dbReference type="Proteomes" id="UP000023435"/>
    </source>
</evidence>
<protein>
    <submittedName>
        <fullName evidence="1">Uncharacterized protein</fullName>
    </submittedName>
</protein>
<proteinExistence type="predicted"/>